<dbReference type="Proteomes" id="UP000887013">
    <property type="component" value="Unassembled WGS sequence"/>
</dbReference>
<keyword evidence="2" id="KW-1185">Reference proteome</keyword>
<name>A0A8X6PGI7_NEPPI</name>
<sequence length="96" mass="11152">MIVFIWKKCLSYSSGYDIELDANSFEPLVQILCPQKTHQREIDHDFICDFGLTCETENWIYTCPGILNIQELSLRVEFFLTINHVISQMGTCSSRL</sequence>
<gene>
    <name evidence="1" type="ORF">NPIL_537301</name>
</gene>
<evidence type="ECO:0000313" key="1">
    <source>
        <dbReference type="EMBL" id="GFT66158.1"/>
    </source>
</evidence>
<proteinExistence type="predicted"/>
<dbReference type="AlphaFoldDB" id="A0A8X6PGI7"/>
<dbReference type="EMBL" id="BMAW01115471">
    <property type="protein sequence ID" value="GFT66158.1"/>
    <property type="molecule type" value="Genomic_DNA"/>
</dbReference>
<protein>
    <submittedName>
        <fullName evidence="1">Uncharacterized protein</fullName>
    </submittedName>
</protein>
<evidence type="ECO:0000313" key="2">
    <source>
        <dbReference type="Proteomes" id="UP000887013"/>
    </source>
</evidence>
<organism evidence="1 2">
    <name type="scientific">Nephila pilipes</name>
    <name type="common">Giant wood spider</name>
    <name type="synonym">Nephila maculata</name>
    <dbReference type="NCBI Taxonomy" id="299642"/>
    <lineage>
        <taxon>Eukaryota</taxon>
        <taxon>Metazoa</taxon>
        <taxon>Ecdysozoa</taxon>
        <taxon>Arthropoda</taxon>
        <taxon>Chelicerata</taxon>
        <taxon>Arachnida</taxon>
        <taxon>Araneae</taxon>
        <taxon>Araneomorphae</taxon>
        <taxon>Entelegynae</taxon>
        <taxon>Araneoidea</taxon>
        <taxon>Nephilidae</taxon>
        <taxon>Nephila</taxon>
    </lineage>
</organism>
<accession>A0A8X6PGI7</accession>
<comment type="caution">
    <text evidence="1">The sequence shown here is derived from an EMBL/GenBank/DDBJ whole genome shotgun (WGS) entry which is preliminary data.</text>
</comment>
<reference evidence="1" key="1">
    <citation type="submission" date="2020-08" db="EMBL/GenBank/DDBJ databases">
        <title>Multicomponent nature underlies the extraordinary mechanical properties of spider dragline silk.</title>
        <authorList>
            <person name="Kono N."/>
            <person name="Nakamura H."/>
            <person name="Mori M."/>
            <person name="Yoshida Y."/>
            <person name="Ohtoshi R."/>
            <person name="Malay A.D."/>
            <person name="Moran D.A.P."/>
            <person name="Tomita M."/>
            <person name="Numata K."/>
            <person name="Arakawa K."/>
        </authorList>
    </citation>
    <scope>NUCLEOTIDE SEQUENCE</scope>
</reference>